<dbReference type="GO" id="GO:0016301">
    <property type="term" value="F:kinase activity"/>
    <property type="evidence" value="ECO:0007669"/>
    <property type="project" value="UniProtKB-KW"/>
</dbReference>
<dbReference type="CDD" id="cd11322">
    <property type="entry name" value="AmyAc_Glg_BE"/>
    <property type="match status" value="1"/>
</dbReference>
<dbReference type="EMBL" id="WLVL01000037">
    <property type="protein sequence ID" value="MTB72230.1"/>
    <property type="molecule type" value="Genomic_DNA"/>
</dbReference>
<feature type="compositionally biased region" description="Polar residues" evidence="16">
    <location>
        <begin position="1374"/>
        <end position="1383"/>
    </location>
</feature>
<evidence type="ECO:0000313" key="18">
    <source>
        <dbReference type="EMBL" id="MTB72230.1"/>
    </source>
</evidence>
<comment type="similarity">
    <text evidence="4 15">Belongs to the glycosyl hydrolase 13 family. GlgB subfamily.</text>
</comment>
<comment type="pathway">
    <text evidence="2 15">Glycan biosynthesis; glycogen biosynthesis.</text>
</comment>
<comment type="function">
    <text evidence="15">Catalyzes the formation of the alpha-1,6-glucosidic linkages in glycogen by scission of a 1,4-alpha-linked oligosaccharide from growing alpha-1,4-glucan chains and the subsequent attachment of the oligosaccharide to the alpha-1,6 position.</text>
</comment>
<dbReference type="Gene3D" id="2.60.40.1180">
    <property type="entry name" value="Golgi alpha-mannosidase II"/>
    <property type="match status" value="1"/>
</dbReference>
<dbReference type="GO" id="GO:0004553">
    <property type="term" value="F:hydrolase activity, hydrolyzing O-glycosyl compounds"/>
    <property type="evidence" value="ECO:0007669"/>
    <property type="project" value="InterPro"/>
</dbReference>
<dbReference type="SUPFAM" id="SSF81296">
    <property type="entry name" value="E set domains"/>
    <property type="match status" value="2"/>
</dbReference>
<dbReference type="InterPro" id="IPR006048">
    <property type="entry name" value="A-amylase/branching_C"/>
</dbReference>
<evidence type="ECO:0000256" key="16">
    <source>
        <dbReference type="SAM" id="MobiDB-lite"/>
    </source>
</evidence>
<keyword evidence="7 15" id="KW-0328">Glycosyltransferase</keyword>
<evidence type="ECO:0000256" key="14">
    <source>
        <dbReference type="ARBA" id="ARBA00049067"/>
    </source>
</evidence>
<dbReference type="Gene3D" id="3.90.1200.10">
    <property type="match status" value="1"/>
</dbReference>
<dbReference type="HAMAP" id="MF_00685">
    <property type="entry name" value="GlgB"/>
    <property type="match status" value="1"/>
</dbReference>
<dbReference type="GO" id="GO:0005524">
    <property type="term" value="F:ATP binding"/>
    <property type="evidence" value="ECO:0007669"/>
    <property type="project" value="UniProtKB-KW"/>
</dbReference>
<feature type="compositionally biased region" description="Low complexity" evidence="16">
    <location>
        <begin position="607"/>
        <end position="629"/>
    </location>
</feature>
<evidence type="ECO:0000256" key="5">
    <source>
        <dbReference type="ARBA" id="ARBA00011245"/>
    </source>
</evidence>
<dbReference type="InterPro" id="IPR054169">
    <property type="entry name" value="GlgB_N"/>
</dbReference>
<evidence type="ECO:0000256" key="1">
    <source>
        <dbReference type="ARBA" id="ARBA00000826"/>
    </source>
</evidence>
<dbReference type="NCBIfam" id="NF008967">
    <property type="entry name" value="PRK12313.1"/>
    <property type="match status" value="1"/>
</dbReference>
<proteinExistence type="inferred from homology"/>
<evidence type="ECO:0000256" key="8">
    <source>
        <dbReference type="ARBA" id="ARBA00022679"/>
    </source>
</evidence>
<dbReference type="InterPro" id="IPR013780">
    <property type="entry name" value="Glyco_hydro_b"/>
</dbReference>
<dbReference type="UniPathway" id="UPA00164"/>
<reference evidence="18 19" key="1">
    <citation type="submission" date="2019-11" db="EMBL/GenBank/DDBJ databases">
        <title>Whole genome sequencing identifies a novel species of the genus Arsenicicoccus isolated from human blood.</title>
        <authorList>
            <person name="Jeong J.H."/>
            <person name="Kweon O.J."/>
            <person name="Kim H.R."/>
            <person name="Kim T.-H."/>
            <person name="Ha S.-M."/>
            <person name="Lee M.-K."/>
        </authorList>
    </citation>
    <scope>NUCLEOTIDE SEQUENCE [LARGE SCALE GENOMIC DNA]</scope>
    <source>
        <strain evidence="18 19">MKL-02</strain>
    </source>
</reference>
<dbReference type="SUPFAM" id="SSF56112">
    <property type="entry name" value="Protein kinase-like (PK-like)"/>
    <property type="match status" value="1"/>
</dbReference>
<dbReference type="GO" id="GO:0005978">
    <property type="term" value="P:glycogen biosynthetic process"/>
    <property type="evidence" value="ECO:0007669"/>
    <property type="project" value="UniProtKB-UniRule"/>
</dbReference>
<evidence type="ECO:0000256" key="15">
    <source>
        <dbReference type="HAMAP-Rule" id="MF_00685"/>
    </source>
</evidence>
<feature type="domain" description="Glycosyl hydrolase family 13 catalytic" evidence="17">
    <location>
        <begin position="881"/>
        <end position="1236"/>
    </location>
</feature>
<dbReference type="SMART" id="SM00642">
    <property type="entry name" value="Aamy"/>
    <property type="match status" value="1"/>
</dbReference>
<evidence type="ECO:0000256" key="2">
    <source>
        <dbReference type="ARBA" id="ARBA00004964"/>
    </source>
</evidence>
<dbReference type="InterPro" id="IPR006407">
    <property type="entry name" value="GlgB"/>
</dbReference>
<dbReference type="InterPro" id="IPR044143">
    <property type="entry name" value="GlgB_N_E_set_prok"/>
</dbReference>
<feature type="region of interest" description="Disordered" evidence="16">
    <location>
        <begin position="559"/>
        <end position="637"/>
    </location>
</feature>
<dbReference type="InterPro" id="IPR014756">
    <property type="entry name" value="Ig_E-set"/>
</dbReference>
<dbReference type="Pfam" id="PF18085">
    <property type="entry name" value="Mak_N_cap"/>
    <property type="match status" value="1"/>
</dbReference>
<dbReference type="PANTHER" id="PTHR43651:SF3">
    <property type="entry name" value="1,4-ALPHA-GLUCAN-BRANCHING ENZYME"/>
    <property type="match status" value="1"/>
</dbReference>
<dbReference type="InterPro" id="IPR006047">
    <property type="entry name" value="GH13_cat_dom"/>
</dbReference>
<keyword evidence="6 15" id="KW-0321">Glycogen metabolism</keyword>
<evidence type="ECO:0000256" key="11">
    <source>
        <dbReference type="ARBA" id="ARBA00022840"/>
    </source>
</evidence>
<comment type="subunit">
    <text evidence="5 15">Monomer.</text>
</comment>
<comment type="caution">
    <text evidence="18">The sequence shown here is derived from an EMBL/GenBank/DDBJ whole genome shotgun (WGS) entry which is preliminary data.</text>
</comment>
<evidence type="ECO:0000256" key="9">
    <source>
        <dbReference type="ARBA" id="ARBA00022741"/>
    </source>
</evidence>
<comment type="catalytic activity">
    <reaction evidence="1 15">
        <text>Transfers a segment of a (1-&gt;4)-alpha-D-glucan chain to a primary hydroxy group in a similar glucan chain.</text>
        <dbReference type="EC" id="2.4.1.18"/>
    </reaction>
</comment>
<evidence type="ECO:0000256" key="10">
    <source>
        <dbReference type="ARBA" id="ARBA00022777"/>
    </source>
</evidence>
<feature type="compositionally biased region" description="Low complexity" evidence="16">
    <location>
        <begin position="491"/>
        <end position="506"/>
    </location>
</feature>
<evidence type="ECO:0000256" key="12">
    <source>
        <dbReference type="ARBA" id="ARBA00023056"/>
    </source>
</evidence>
<dbReference type="PANTHER" id="PTHR43651">
    <property type="entry name" value="1,4-ALPHA-GLUCAN-BRANCHING ENZYME"/>
    <property type="match status" value="1"/>
</dbReference>
<keyword evidence="10" id="KW-0418">Kinase</keyword>
<dbReference type="Gene3D" id="2.60.40.10">
    <property type="entry name" value="Immunoglobulins"/>
    <property type="match status" value="2"/>
</dbReference>
<dbReference type="NCBIfam" id="TIGR01515">
    <property type="entry name" value="branching_enzym"/>
    <property type="match status" value="1"/>
</dbReference>
<feature type="compositionally biased region" description="Pro residues" evidence="16">
    <location>
        <begin position="593"/>
        <end position="606"/>
    </location>
</feature>
<name>A0A6I3IQK6_9MICO</name>
<sequence length="1415" mass="153625">MAGTSKIEAGASITPSKLDAVQAWIGEQRWYTSKGSGQGPALARVGSYRFQDPEGEVGIETLLVKDTAAEPPVLYQVPLTYRAAPLEGGEHALVATVEHSVLGTRYVYDAPHDPVYVAELVRTIVEGDTEATPDHGKADAGAQGSPVDGVGHVDIRSAKVLSGEQSNTSVVVQADDASGAPSPLIVKVFRVLSAGDNPDVTVQTALAGAGSTLVPRPLGSLRGSWSDGGHDLRGHLAFAQEFLPDVRDAWRVALEAASRGTDFTERARALGRATGEVHRTLAEAMETAEATDEDHRTLALSMRSRWVLAAEAHAPLRAMEAEVDEILAAARDAVWPRLQRIHGDYHLGQVLDVPGRGWVLLDFEGEPLRPLAERTVPDLALRDVAGMLRSFDYAAGSVAQEDAGRSETAAAWAHAAREAFLDGYAEATDQDPRHEPEVLRAMELDKALYEVVYEARNRPSWLPIPIGAVERLVAAAKGTPMKDHDEPRTNASTVSSADAGTTGSGSTRHEQPSKEDDHGEHGGHGERPSRLLGAVSGVVGAVGAAVASQVAEVARNAAGSAVQEVRSRAAARGTESPDTSAPGPEAQGAPTVPVVPPVAPEAPLPSPVTAAAPEASPTPAAPAPSAKPSGPQPVPVHTDEIDRLVHGHHHDPHSVLGPHQGEGVVTVRTLKPRAASVDLVLDGRVVPFEHEHEGVWTATIEADQVPDYRVAVDYGDGFKHTVDDPYRFWPTLGEVDIHLISEGRHEQLWDVLGSHVRSYDGPLGTTRGTSFAVWAPNARTVRVAGDFNTWDSQGHPMRSLGGSGLWELFVPGVEPGARYKYEILGKDGQWRAKADPLARRTEIPPATASVVDESTYAWSDDAWIAERDATQRHEQPMSIYEVHLGSWRQGLTYTELADQLVAYVKDLGFTHVEFLPVAEHPYGPSWGYQVTGYYAPTSRFGSPDEFRHLVDTLHQAGVGVILDWVPAHFPKDAFALAKFDGEALYEHPDPRRGDQPDWGTHVFDFGRPQVRNFLVANALYWLEEFHVDGLRVDAVASMLYLDYSRNDGEWLPNQYGGRENLDAVQLLQETNATVYKHHPGAMVIAEESTSWPGVTRPTEIGGLGFGFKWNMGWMHDTLDYVEHEAIYRQYHHGEMTFGLVYAFSENFVLPISHDEVVYGKGSLLRKMPGDRWQQLANLRAYLGFMWAHPGKQLLFMGQEFAQEAEWADAQSLDWWLLDQPWHLAVHQMVKSMNATYRESPALWQLDTSGEGFRWIDANDAQGNVFSFLRYGKDEGEGRPAMACVSNFSGGPHHQYRIGLPHPGIWREVLNTDATEWAGSGVGNLGQVVAEEIPWHGLPCSAEITVPPFATVWFSAQEPAPSERAAALRQARPELSSTSTSSQDEGAGTGAPSPDEVGADAASRPELDATPGETQA</sequence>
<dbReference type="InterPro" id="IPR040999">
    <property type="entry name" value="Mak_N_cap"/>
</dbReference>
<comment type="catalytic activity">
    <reaction evidence="14">
        <text>D-maltose + ATP = alpha-maltose 1-phosphate + ADP + H(+)</text>
        <dbReference type="Rhea" id="RHEA:31915"/>
        <dbReference type="ChEBI" id="CHEBI:15378"/>
        <dbReference type="ChEBI" id="CHEBI:17306"/>
        <dbReference type="ChEBI" id="CHEBI:30616"/>
        <dbReference type="ChEBI" id="CHEBI:63576"/>
        <dbReference type="ChEBI" id="CHEBI:456216"/>
        <dbReference type="EC" id="2.7.1.175"/>
    </reaction>
</comment>
<evidence type="ECO:0000256" key="4">
    <source>
        <dbReference type="ARBA" id="ARBA00009000"/>
    </source>
</evidence>
<evidence type="ECO:0000256" key="13">
    <source>
        <dbReference type="ARBA" id="ARBA00023277"/>
    </source>
</evidence>
<dbReference type="InterPro" id="IPR011009">
    <property type="entry name" value="Kinase-like_dom_sf"/>
</dbReference>
<dbReference type="FunFam" id="2.60.40.1180:FF:000002">
    <property type="entry name" value="1,4-alpha-glucan branching enzyme GlgB"/>
    <property type="match status" value="1"/>
</dbReference>
<keyword evidence="12 15" id="KW-0320">Glycogen biosynthesis</keyword>
<dbReference type="Proteomes" id="UP000431092">
    <property type="component" value="Unassembled WGS sequence"/>
</dbReference>
<evidence type="ECO:0000259" key="17">
    <source>
        <dbReference type="SMART" id="SM00642"/>
    </source>
</evidence>
<dbReference type="InterPro" id="IPR013783">
    <property type="entry name" value="Ig-like_fold"/>
</dbReference>
<evidence type="ECO:0000313" key="19">
    <source>
        <dbReference type="Proteomes" id="UP000431092"/>
    </source>
</evidence>
<dbReference type="Pfam" id="PF00128">
    <property type="entry name" value="Alpha-amylase"/>
    <property type="match status" value="1"/>
</dbReference>
<dbReference type="Pfam" id="PF02806">
    <property type="entry name" value="Alpha-amylase_C"/>
    <property type="match status" value="1"/>
</dbReference>
<dbReference type="GO" id="GO:0003844">
    <property type="term" value="F:1,4-alpha-glucan branching enzyme activity"/>
    <property type="evidence" value="ECO:0007669"/>
    <property type="project" value="UniProtKB-UniRule"/>
</dbReference>
<dbReference type="Pfam" id="PF02922">
    <property type="entry name" value="CBM_48"/>
    <property type="match status" value="1"/>
</dbReference>
<dbReference type="InterPro" id="IPR017853">
    <property type="entry name" value="GH"/>
</dbReference>
<dbReference type="GO" id="GO:0005829">
    <property type="term" value="C:cytosol"/>
    <property type="evidence" value="ECO:0007669"/>
    <property type="project" value="TreeGrafter"/>
</dbReference>
<evidence type="ECO:0000256" key="6">
    <source>
        <dbReference type="ARBA" id="ARBA00022600"/>
    </source>
</evidence>
<dbReference type="EC" id="2.4.1.18" evidence="15"/>
<dbReference type="SUPFAM" id="SSF51445">
    <property type="entry name" value="(Trans)glycosidases"/>
    <property type="match status" value="1"/>
</dbReference>
<dbReference type="SUPFAM" id="SSF51011">
    <property type="entry name" value="Glycosyl hydrolase domain"/>
    <property type="match status" value="1"/>
</dbReference>
<feature type="region of interest" description="Disordered" evidence="16">
    <location>
        <begin position="1361"/>
        <end position="1415"/>
    </location>
</feature>
<keyword evidence="8 15" id="KW-0808">Transferase</keyword>
<dbReference type="InterPro" id="IPR004193">
    <property type="entry name" value="Glyco_hydro_13_N"/>
</dbReference>
<dbReference type="FunFam" id="2.60.40.10:FF:000169">
    <property type="entry name" value="1,4-alpha-glucan branching enzyme GlgB"/>
    <property type="match status" value="1"/>
</dbReference>
<protein>
    <recommendedName>
        <fullName evidence="15">1,4-alpha-glucan branching enzyme GlgB</fullName>
        <ecNumber evidence="15">2.4.1.18</ecNumber>
    </recommendedName>
    <alternativeName>
        <fullName evidence="15">1,4-alpha-D-glucan:1,4-alpha-D-glucan 6-glucosyl-transferase</fullName>
    </alternativeName>
    <alternativeName>
        <fullName evidence="15">Alpha-(1-&gt;4)-glucan branching enzyme</fullName>
    </alternativeName>
    <alternativeName>
        <fullName evidence="15">Glycogen branching enzyme</fullName>
        <shortName evidence="15">BE</shortName>
    </alternativeName>
</protein>
<evidence type="ECO:0000256" key="7">
    <source>
        <dbReference type="ARBA" id="ARBA00022676"/>
    </source>
</evidence>
<keyword evidence="11" id="KW-0067">ATP-binding</keyword>
<organism evidence="18 19">
    <name type="scientific">Arsenicicoccus cauae</name>
    <dbReference type="NCBI Taxonomy" id="2663847"/>
    <lineage>
        <taxon>Bacteria</taxon>
        <taxon>Bacillati</taxon>
        <taxon>Actinomycetota</taxon>
        <taxon>Actinomycetes</taxon>
        <taxon>Micrococcales</taxon>
        <taxon>Intrasporangiaceae</taxon>
        <taxon>Arsenicicoccus</taxon>
    </lineage>
</organism>
<feature type="active site" description="Nucleophile" evidence="15">
    <location>
        <position position="1033"/>
    </location>
</feature>
<accession>A0A6I3IQK6</accession>
<dbReference type="FunFam" id="3.20.20.80:FF:000003">
    <property type="entry name" value="1,4-alpha-glucan branching enzyme GlgB"/>
    <property type="match status" value="1"/>
</dbReference>
<feature type="active site" description="Proton donor" evidence="15">
    <location>
        <position position="1086"/>
    </location>
</feature>
<dbReference type="NCBIfam" id="NF003811">
    <property type="entry name" value="PRK05402.1"/>
    <property type="match status" value="1"/>
</dbReference>
<evidence type="ECO:0000256" key="3">
    <source>
        <dbReference type="ARBA" id="ARBA00006219"/>
    </source>
</evidence>
<dbReference type="GO" id="GO:0043169">
    <property type="term" value="F:cation binding"/>
    <property type="evidence" value="ECO:0007669"/>
    <property type="project" value="InterPro"/>
</dbReference>
<feature type="compositionally biased region" description="Basic and acidic residues" evidence="16">
    <location>
        <begin position="507"/>
        <end position="529"/>
    </location>
</feature>
<comment type="similarity">
    <text evidence="3">Belongs to the aminoglycoside phosphotransferase family.</text>
</comment>
<feature type="region of interest" description="Disordered" evidence="16">
    <location>
        <begin position="478"/>
        <end position="530"/>
    </location>
</feature>
<dbReference type="Gene3D" id="3.20.20.80">
    <property type="entry name" value="Glycosidases"/>
    <property type="match status" value="1"/>
</dbReference>
<dbReference type="RefSeq" id="WP_154593491.1">
    <property type="nucleotide sequence ID" value="NZ_WLVL01000037.1"/>
</dbReference>
<keyword evidence="13 15" id="KW-0119">Carbohydrate metabolism</keyword>
<keyword evidence="19" id="KW-1185">Reference proteome</keyword>
<dbReference type="CDD" id="cd02855">
    <property type="entry name" value="E_set_GBE_prok_N"/>
    <property type="match status" value="1"/>
</dbReference>
<dbReference type="Pfam" id="PF22019">
    <property type="entry name" value="GlgB_N"/>
    <property type="match status" value="1"/>
</dbReference>
<keyword evidence="9" id="KW-0547">Nucleotide-binding</keyword>
<gene>
    <name evidence="15 18" type="primary">glgB</name>
    <name evidence="18" type="ORF">GGG17_09660</name>
</gene>